<feature type="domain" description="TRASH" evidence="9">
    <location>
        <begin position="667"/>
        <end position="703"/>
    </location>
</feature>
<dbReference type="GO" id="GO:0008270">
    <property type="term" value="F:zinc ion binding"/>
    <property type="evidence" value="ECO:0007669"/>
    <property type="project" value="UniProtKB-KW"/>
</dbReference>
<dbReference type="InterPro" id="IPR021893">
    <property type="entry name" value="ZMYM2-like_C"/>
</dbReference>
<dbReference type="PANTHER" id="PTHR45736:SF5">
    <property type="entry name" value="ZINC FINGER MYM-TYPE PROTEIN 4"/>
    <property type="match status" value="1"/>
</dbReference>
<feature type="compositionally biased region" description="Polar residues" evidence="8">
    <location>
        <begin position="305"/>
        <end position="314"/>
    </location>
</feature>
<feature type="region of interest" description="Disordered" evidence="8">
    <location>
        <begin position="1011"/>
        <end position="1030"/>
    </location>
</feature>
<dbReference type="Pfam" id="PF24900">
    <property type="entry name" value="TRASH_ZMYM4"/>
    <property type="match status" value="1"/>
</dbReference>
<evidence type="ECO:0000313" key="11">
    <source>
        <dbReference type="Proteomes" id="UP000694395"/>
    </source>
</evidence>
<feature type="compositionally biased region" description="Pro residues" evidence="8">
    <location>
        <begin position="721"/>
        <end position="735"/>
    </location>
</feature>
<dbReference type="SMART" id="SM00746">
    <property type="entry name" value="TRASH"/>
    <property type="match status" value="9"/>
</dbReference>
<reference evidence="10" key="1">
    <citation type="submission" date="2020-07" db="EMBL/GenBank/DDBJ databases">
        <title>A long reads based de novo assembly of the rainbow trout Arlee double haploid line genome.</title>
        <authorList>
            <person name="Gao G."/>
            <person name="Palti Y."/>
        </authorList>
    </citation>
    <scope>NUCLEOTIDE SEQUENCE [LARGE SCALE GENOMIC DNA]</scope>
</reference>
<sequence length="1597" mass="177223">MAESEEAKQKSQHELRLSKAFDEAVKLSAPMAGESQRQHTPLSTRSLWSSITTGPVFDAPEPVGRPDVNHDFSSDDEGHVFPHISHPTSATFSLAGLGVVEQEDELDGVPVFGVDEEEEEEEWNIALPKMALGDVESDRESAGRPDTQHAETQDDDQNATDRFLDAVSLSKVRTTSEEASQTAEYRLTIQGESHLSTNHSLSSLPENSLDEGSLNRSTAGGSSRQERSENVFQNPAMGDREEPPISPLMNIKDEPIDEGYDCALLPSTRNIKEELDNTTPEEELRISSVFSVGGGNSYGSSTGSMAASQNTTSIFGPGRSVVPQGPTMTHRSLAPVPQPPQPQPQAPSSSNPANAVRVSCSGCSKILLHGQTAFPPSGSMAASQNTTSIFGPGRSVVPQGPTMTLRSLAPVPQPPQPQPQAPSSSNPANAVRVSCSGCSKILLRGQTAFQRKGSTQLFCSTVCLTGFTLPAIKLRTCYQCLKEIEDPKDVISVITDNNLNDFCSQFCLSVFNRRRKPGPLSKPSVQEPATLRCSMCKKSDTIQHEVTHQGSLHKLCSDECFMHFRSSHNLVINVCESCGEYCASADRNCRRLRVEGVTIKFCSPTCISTYKQTTTKVMPCGRCRDLRLMSDMLESTDSEGKVELFCNSICVNKSWPQNELSGTAFPCTYCKVKAVSQYHLAMVDGTIRNFCSYTCVKTFREAEGSQPPPQQGQMNGSSSTGPPPPAPPQGYFRPYPPSWVPTTGHPYAPAQTSAPPLPYGAAPDMARAYGAGQHQPGLPMIPPSSTSTPKGHVKLSCHQCPQQFRWKPELYEYNGRTMQFCSKPCCVEFKKQRNVIVRCEYCKLEKLVKEVIKYDFIDRPFCSESCNLLFKHDMKGPWRMCAYCANISPNMIHNHFGGKMQEFCSEACMSNYTVLFYEMAKCECCRRQGKMKEQLKCFGAVKLFCTLECVIQYCYQTFQQHPWTSNGTTATQGPSQTPFPFSKPAPVIADVVSLATSPADQPHTTAATALTGALPTSNSHGKSLGDASTQTEAMRISARRRIMKNKAIICKPLMLDQQTSCQIQTQTTEKSMTLTGFAETGFTYTENGEKVRVIVMPVPVPVFIPVPMSLYSQYTPVPMGIPVPVPVPMVIPPSLSRSELKDRKDNVPSQTMAEEEEKDKPVSHGDQGSAYSGDLESEAVSTPHSWGGEDESTSTSNPQRGAEKPSEHPSTAPSSPQLLDLEADYPPDLFDPAAVKGQRLTVKIRRRKRPRDGFPPNKRSCKRSGTIDMVEHTVSLPPARSKLHHKYGVKAWKNWVLQRNKQIDCEFSKDASAKSMVVKENVLQCNSSELSYGLCHFISEVRRPNGQAYPADSIFYLCLGIQQYLFENGRLENIFTDMLYHKFSMEITMMLHYWSPTLLPSGYLHSRVEEEYLWDCKQLGAYSPIVLLNTLLFFGTKLFQFKTMGQHRRLSFTNFTRCTRVTKNGKSSFLRFRPGQDVSDTPDLLALPAKRRLDEEEGDMEMPENTENPLRCPVRLYEFYLSKCSESVKNRPHLFYLQPELSCHSNSLLWYSPQQLEGPALESMLTRILAVREVHLDELPLHNHYTEASTDDDDDHL</sequence>
<feature type="compositionally biased region" description="Pro residues" evidence="8">
    <location>
        <begin position="411"/>
        <end position="420"/>
    </location>
</feature>
<organism evidence="10 11">
    <name type="scientific">Oncorhynchus mykiss</name>
    <name type="common">Rainbow trout</name>
    <name type="synonym">Salmo gairdneri</name>
    <dbReference type="NCBI Taxonomy" id="8022"/>
    <lineage>
        <taxon>Eukaryota</taxon>
        <taxon>Metazoa</taxon>
        <taxon>Chordata</taxon>
        <taxon>Craniata</taxon>
        <taxon>Vertebrata</taxon>
        <taxon>Euteleostomi</taxon>
        <taxon>Actinopterygii</taxon>
        <taxon>Neopterygii</taxon>
        <taxon>Teleostei</taxon>
        <taxon>Protacanthopterygii</taxon>
        <taxon>Salmoniformes</taxon>
        <taxon>Salmonidae</taxon>
        <taxon>Salmoninae</taxon>
        <taxon>Oncorhynchus</taxon>
    </lineage>
</organism>
<reference evidence="10" key="2">
    <citation type="submission" date="2025-08" db="UniProtKB">
        <authorList>
            <consortium name="Ensembl"/>
        </authorList>
    </citation>
    <scope>IDENTIFICATION</scope>
</reference>
<dbReference type="InterPro" id="IPR010507">
    <property type="entry name" value="Znf_MYM"/>
</dbReference>
<evidence type="ECO:0000256" key="2">
    <source>
        <dbReference type="ARBA" id="ARBA00022553"/>
    </source>
</evidence>
<keyword evidence="1" id="KW-1017">Isopeptide bond</keyword>
<feature type="region of interest" description="Disordered" evidence="8">
    <location>
        <begin position="1244"/>
        <end position="1263"/>
    </location>
</feature>
<dbReference type="Pfam" id="PF06467">
    <property type="entry name" value="zf-FCS"/>
    <property type="match status" value="2"/>
</dbReference>
<keyword evidence="4" id="KW-0677">Repeat</keyword>
<dbReference type="GeneID" id="110505752"/>
<dbReference type="Proteomes" id="UP000694395">
    <property type="component" value="Chromosome 25"/>
</dbReference>
<dbReference type="GeneTree" id="ENSGT00940000166933"/>
<evidence type="ECO:0000313" key="10">
    <source>
        <dbReference type="Ensembl" id="ENSOMYP00000117213.1"/>
    </source>
</evidence>
<dbReference type="InterPro" id="IPR011017">
    <property type="entry name" value="TRASH_dom"/>
</dbReference>
<feature type="compositionally biased region" description="Polar residues" evidence="8">
    <location>
        <begin position="380"/>
        <end position="389"/>
    </location>
</feature>
<evidence type="ECO:0000256" key="1">
    <source>
        <dbReference type="ARBA" id="ARBA00022499"/>
    </source>
</evidence>
<keyword evidence="7" id="KW-0832">Ubl conjugation</keyword>
<evidence type="ECO:0000256" key="8">
    <source>
        <dbReference type="SAM" id="MobiDB-lite"/>
    </source>
</evidence>
<dbReference type="OrthoDB" id="10025028at2759"/>
<dbReference type="InterPro" id="IPR051284">
    <property type="entry name" value="ZnF_MYMT-QRICH1"/>
</dbReference>
<feature type="compositionally biased region" description="Pro residues" evidence="8">
    <location>
        <begin position="336"/>
        <end position="345"/>
    </location>
</feature>
<feature type="compositionally biased region" description="Basic and acidic residues" evidence="8">
    <location>
        <begin position="67"/>
        <end position="80"/>
    </location>
</feature>
<feature type="compositionally biased region" description="Polar residues" evidence="8">
    <location>
        <begin position="1015"/>
        <end position="1030"/>
    </location>
</feature>
<feature type="domain" description="TRASH" evidence="9">
    <location>
        <begin position="797"/>
        <end position="833"/>
    </location>
</feature>
<reference evidence="10" key="3">
    <citation type="submission" date="2025-09" db="UniProtKB">
        <authorList>
            <consortium name="Ensembl"/>
        </authorList>
    </citation>
    <scope>IDENTIFICATION</scope>
</reference>
<feature type="compositionally biased region" description="Low complexity" evidence="8">
    <location>
        <begin position="193"/>
        <end position="204"/>
    </location>
</feature>
<feature type="domain" description="TRASH" evidence="9">
    <location>
        <begin position="881"/>
        <end position="916"/>
    </location>
</feature>
<evidence type="ECO:0000256" key="4">
    <source>
        <dbReference type="ARBA" id="ARBA00022737"/>
    </source>
</evidence>
<dbReference type="Ensembl" id="ENSOMYT00000143487.1">
    <property type="protein sequence ID" value="ENSOMYP00000117213.1"/>
    <property type="gene ID" value="ENSOMYG00000016381.2"/>
</dbReference>
<evidence type="ECO:0000256" key="7">
    <source>
        <dbReference type="ARBA" id="ARBA00022843"/>
    </source>
</evidence>
<keyword evidence="11" id="KW-1185">Reference proteome</keyword>
<proteinExistence type="predicted"/>
<feature type="domain" description="TRASH" evidence="9">
    <location>
        <begin position="839"/>
        <end position="874"/>
    </location>
</feature>
<evidence type="ECO:0000256" key="6">
    <source>
        <dbReference type="ARBA" id="ARBA00022833"/>
    </source>
</evidence>
<evidence type="ECO:0000259" key="9">
    <source>
        <dbReference type="SMART" id="SM00746"/>
    </source>
</evidence>
<feature type="region of interest" description="Disordered" evidence="8">
    <location>
        <begin position="127"/>
        <end position="253"/>
    </location>
</feature>
<feature type="region of interest" description="Disordered" evidence="8">
    <location>
        <begin position="702"/>
        <end position="735"/>
    </location>
</feature>
<name>A0A8K9V0F4_ONCMY</name>
<accession>A0A8K9V0F4</accession>
<evidence type="ECO:0000256" key="5">
    <source>
        <dbReference type="ARBA" id="ARBA00022771"/>
    </source>
</evidence>
<feature type="compositionally biased region" description="Polar residues" evidence="8">
    <location>
        <begin position="711"/>
        <end position="720"/>
    </location>
</feature>
<keyword evidence="5" id="KW-0863">Zinc-finger</keyword>
<dbReference type="Pfam" id="PF25561">
    <property type="entry name" value="QRICH1"/>
    <property type="match status" value="1"/>
</dbReference>
<feature type="domain" description="TRASH" evidence="9">
    <location>
        <begin position="620"/>
        <end position="656"/>
    </location>
</feature>
<feature type="compositionally biased region" description="Polar residues" evidence="8">
    <location>
        <begin position="1208"/>
        <end position="1217"/>
    </location>
</feature>
<feature type="compositionally biased region" description="Basic and acidic residues" evidence="8">
    <location>
        <begin position="136"/>
        <end position="152"/>
    </location>
</feature>
<feature type="region of interest" description="Disordered" evidence="8">
    <location>
        <begin position="299"/>
        <end position="354"/>
    </location>
</feature>
<evidence type="ECO:0000256" key="3">
    <source>
        <dbReference type="ARBA" id="ARBA00022723"/>
    </source>
</evidence>
<keyword evidence="6" id="KW-0862">Zinc</keyword>
<feature type="domain" description="TRASH" evidence="9">
    <location>
        <begin position="533"/>
        <end position="568"/>
    </location>
</feature>
<feature type="region of interest" description="Disordered" evidence="8">
    <location>
        <begin position="377"/>
        <end position="428"/>
    </location>
</feature>
<feature type="region of interest" description="Disordered" evidence="8">
    <location>
        <begin position="52"/>
        <end position="84"/>
    </location>
</feature>
<dbReference type="Pfam" id="PF12012">
    <property type="entry name" value="DUF3504"/>
    <property type="match status" value="1"/>
</dbReference>
<dbReference type="SUPFAM" id="SSF57716">
    <property type="entry name" value="Glucocorticoid receptor-like (DNA-binding domain)"/>
    <property type="match status" value="1"/>
</dbReference>
<feature type="compositionally biased region" description="Polar residues" evidence="8">
    <location>
        <begin position="171"/>
        <end position="183"/>
    </location>
</feature>
<protein>
    <submittedName>
        <fullName evidence="10">Si:ch211-266o15.1</fullName>
    </submittedName>
</protein>
<feature type="compositionally biased region" description="Polar residues" evidence="8">
    <location>
        <begin position="214"/>
        <end position="223"/>
    </location>
</feature>
<feature type="region of interest" description="Disordered" evidence="8">
    <location>
        <begin position="1136"/>
        <end position="1236"/>
    </location>
</feature>
<dbReference type="RefSeq" id="XP_036818565.1">
    <property type="nucleotide sequence ID" value="XM_036962670.1"/>
</dbReference>
<dbReference type="InterPro" id="IPR057926">
    <property type="entry name" value="QRICH1_dom"/>
</dbReference>
<feature type="domain" description="TRASH" evidence="9">
    <location>
        <begin position="477"/>
        <end position="515"/>
    </location>
</feature>
<dbReference type="PANTHER" id="PTHR45736">
    <property type="entry name" value="ZINC FINGER MYM-TYPE PROTEIN"/>
    <property type="match status" value="1"/>
</dbReference>
<keyword evidence="2" id="KW-0597">Phosphoprotein</keyword>
<keyword evidence="3" id="KW-0479">Metal-binding</keyword>
<feature type="domain" description="TRASH" evidence="9">
    <location>
        <begin position="435"/>
        <end position="471"/>
    </location>
</feature>
<feature type="domain" description="TRASH" evidence="9">
    <location>
        <begin position="575"/>
        <end position="614"/>
    </location>
</feature>